<dbReference type="InterPro" id="IPR055348">
    <property type="entry name" value="DctQ"/>
</dbReference>
<dbReference type="Proteomes" id="UP000315901">
    <property type="component" value="Unassembled WGS sequence"/>
</dbReference>
<keyword evidence="2 9" id="KW-0813">Transport</keyword>
<dbReference type="InterPro" id="IPR007387">
    <property type="entry name" value="TRAP_DctQ"/>
</dbReference>
<evidence type="ECO:0000313" key="11">
    <source>
        <dbReference type="EMBL" id="TPE48578.1"/>
    </source>
</evidence>
<comment type="subunit">
    <text evidence="9">The complex comprises the extracytoplasmic solute receptor protein and the two transmembrane proteins.</text>
</comment>
<keyword evidence="3" id="KW-1003">Cell membrane</keyword>
<accession>A0A501WGS7</accession>
<keyword evidence="7 9" id="KW-0472">Membrane</keyword>
<dbReference type="AlphaFoldDB" id="A0A501WGS7"/>
<dbReference type="PANTHER" id="PTHR35011">
    <property type="entry name" value="2,3-DIKETO-L-GULONATE TRAP TRANSPORTER SMALL PERMEASE PROTEIN YIAM"/>
    <property type="match status" value="1"/>
</dbReference>
<evidence type="ECO:0000256" key="3">
    <source>
        <dbReference type="ARBA" id="ARBA00022475"/>
    </source>
</evidence>
<feature type="transmembrane region" description="Helical" evidence="9">
    <location>
        <begin position="51"/>
        <end position="68"/>
    </location>
</feature>
<protein>
    <recommendedName>
        <fullName evidence="9">TRAP transporter small permease protein</fullName>
    </recommendedName>
</protein>
<feature type="transmembrane region" description="Helical" evidence="9">
    <location>
        <begin position="89"/>
        <end position="108"/>
    </location>
</feature>
<name>A0A501WGS7_9GAMM</name>
<evidence type="ECO:0000256" key="4">
    <source>
        <dbReference type="ARBA" id="ARBA00022519"/>
    </source>
</evidence>
<comment type="caution">
    <text evidence="11">The sequence shown here is derived from an EMBL/GenBank/DDBJ whole genome shotgun (WGS) entry which is preliminary data.</text>
</comment>
<comment type="function">
    <text evidence="9">Part of the tripartite ATP-independent periplasmic (TRAP) transport system.</text>
</comment>
<dbReference type="Pfam" id="PF04290">
    <property type="entry name" value="DctQ"/>
    <property type="match status" value="1"/>
</dbReference>
<evidence type="ECO:0000256" key="2">
    <source>
        <dbReference type="ARBA" id="ARBA00022448"/>
    </source>
</evidence>
<dbReference type="EMBL" id="VFRR01000031">
    <property type="protein sequence ID" value="TPE48578.1"/>
    <property type="molecule type" value="Genomic_DNA"/>
</dbReference>
<feature type="domain" description="Tripartite ATP-independent periplasmic transporters DctQ component" evidence="10">
    <location>
        <begin position="23"/>
        <end position="146"/>
    </location>
</feature>
<evidence type="ECO:0000313" key="12">
    <source>
        <dbReference type="Proteomes" id="UP000315901"/>
    </source>
</evidence>
<evidence type="ECO:0000256" key="1">
    <source>
        <dbReference type="ARBA" id="ARBA00004429"/>
    </source>
</evidence>
<sequence>MIPVFQKIKSGIEVLLILSLLMMVLLTFADVLGRRLFGTPIYGGHDLTEHLMAIIVFCGLPLLTSARGHLSVDLLDHFLMVPSLRWWHVLINFGVSALLLLVSYQFYIAMLDAIDIQEVSQELLIPRSYMYSFISVSCFISSVMAILPATKATLSREESL</sequence>
<dbReference type="RefSeq" id="WP_140589991.1">
    <property type="nucleotide sequence ID" value="NZ_VFRR01000031.1"/>
</dbReference>
<dbReference type="GO" id="GO:0015740">
    <property type="term" value="P:C4-dicarboxylate transport"/>
    <property type="evidence" value="ECO:0007669"/>
    <property type="project" value="TreeGrafter"/>
</dbReference>
<evidence type="ECO:0000256" key="6">
    <source>
        <dbReference type="ARBA" id="ARBA00022989"/>
    </source>
</evidence>
<evidence type="ECO:0000256" key="5">
    <source>
        <dbReference type="ARBA" id="ARBA00022692"/>
    </source>
</evidence>
<evidence type="ECO:0000256" key="9">
    <source>
        <dbReference type="RuleBase" id="RU369079"/>
    </source>
</evidence>
<feature type="transmembrane region" description="Helical" evidence="9">
    <location>
        <begin position="12"/>
        <end position="31"/>
    </location>
</feature>
<comment type="similarity">
    <text evidence="8 9">Belongs to the TRAP transporter small permease family.</text>
</comment>
<proteinExistence type="inferred from homology"/>
<gene>
    <name evidence="11" type="ORF">FJM67_13155</name>
</gene>
<feature type="transmembrane region" description="Helical" evidence="9">
    <location>
        <begin position="128"/>
        <end position="147"/>
    </location>
</feature>
<evidence type="ECO:0000256" key="7">
    <source>
        <dbReference type="ARBA" id="ARBA00023136"/>
    </source>
</evidence>
<organism evidence="11 12">
    <name type="scientific">Maribrevibacterium harenarium</name>
    <dbReference type="NCBI Taxonomy" id="2589817"/>
    <lineage>
        <taxon>Bacteria</taxon>
        <taxon>Pseudomonadati</taxon>
        <taxon>Pseudomonadota</taxon>
        <taxon>Gammaproteobacteria</taxon>
        <taxon>Oceanospirillales</taxon>
        <taxon>Oceanospirillaceae</taxon>
        <taxon>Maribrevibacterium</taxon>
    </lineage>
</organism>
<reference evidence="11 12" key="1">
    <citation type="submission" date="2019-06" db="EMBL/GenBank/DDBJ databases">
        <title>A novel bacterium of genus Marinomonas, isolated from coastal sand.</title>
        <authorList>
            <person name="Huang H."/>
            <person name="Mo K."/>
            <person name="Hu Y."/>
        </authorList>
    </citation>
    <scope>NUCLEOTIDE SEQUENCE [LARGE SCALE GENOMIC DNA]</scope>
    <source>
        <strain evidence="11 12">HB171799</strain>
    </source>
</reference>
<evidence type="ECO:0000256" key="8">
    <source>
        <dbReference type="ARBA" id="ARBA00038436"/>
    </source>
</evidence>
<dbReference type="GO" id="GO:0005886">
    <property type="term" value="C:plasma membrane"/>
    <property type="evidence" value="ECO:0007669"/>
    <property type="project" value="UniProtKB-SubCell"/>
</dbReference>
<keyword evidence="6 9" id="KW-1133">Transmembrane helix</keyword>
<dbReference type="GO" id="GO:0022857">
    <property type="term" value="F:transmembrane transporter activity"/>
    <property type="evidence" value="ECO:0007669"/>
    <property type="project" value="UniProtKB-UniRule"/>
</dbReference>
<dbReference type="PANTHER" id="PTHR35011:SF10">
    <property type="entry name" value="TRAP TRANSPORTER SMALL PERMEASE PROTEIN"/>
    <property type="match status" value="1"/>
</dbReference>
<keyword evidence="5 9" id="KW-0812">Transmembrane</keyword>
<keyword evidence="4 9" id="KW-0997">Cell inner membrane</keyword>
<evidence type="ECO:0000259" key="10">
    <source>
        <dbReference type="Pfam" id="PF04290"/>
    </source>
</evidence>
<comment type="subcellular location">
    <subcellularLocation>
        <location evidence="1 9">Cell inner membrane</location>
        <topology evidence="1 9">Multi-pass membrane protein</topology>
    </subcellularLocation>
</comment>
<dbReference type="OrthoDB" id="7854755at2"/>
<keyword evidence="12" id="KW-1185">Reference proteome</keyword>